<dbReference type="Proteomes" id="UP000436181">
    <property type="component" value="Unassembled WGS sequence"/>
</dbReference>
<dbReference type="InterPro" id="IPR003691">
    <property type="entry name" value="FluC"/>
</dbReference>
<feature type="transmembrane region" description="Helical" evidence="10">
    <location>
        <begin position="156"/>
        <end position="178"/>
    </location>
</feature>
<sequence length="244" mass="26248">MADQAGQWRRDGLRQDHLELRHLRHQAELTAKTATGPLTALTAEPSRLFRAPRPAARTHGSRLVRMNPETRRADTSMSARRCSVRSFARCPVPLAVFLGGTLGSCTHWLFQELLPDAWDNNGLTLLLINILGAFMLALINVFFIRRPASSPPAFRPFLTTGFLGAFTSFSALSAQSWAATVAHPAHASSSERAGVFRSLEGWIGESAWSAVSVAAMMGGSIVLGLGAAVLGVACGRALWGKSAR</sequence>
<reference evidence="11 12" key="1">
    <citation type="submission" date="2019-10" db="EMBL/GenBank/DDBJ databases">
        <title>Corynebacterium sp novel species isolated from the respiratory tract of Marmot.</title>
        <authorList>
            <person name="Zhang G."/>
        </authorList>
    </citation>
    <scope>NUCLEOTIDE SEQUENCE [LARGE SCALE GENOMIC DNA]</scope>
    <source>
        <strain evidence="11 12">336</strain>
    </source>
</reference>
<evidence type="ECO:0000313" key="12">
    <source>
        <dbReference type="Proteomes" id="UP000436181"/>
    </source>
</evidence>
<keyword evidence="3 10" id="KW-0812">Transmembrane</keyword>
<dbReference type="Pfam" id="PF02537">
    <property type="entry name" value="CRCB"/>
    <property type="match status" value="1"/>
</dbReference>
<name>A0ABQ6VBY9_9CORY</name>
<evidence type="ECO:0000256" key="2">
    <source>
        <dbReference type="ARBA" id="ARBA00022475"/>
    </source>
</evidence>
<evidence type="ECO:0000256" key="5">
    <source>
        <dbReference type="ARBA" id="ARBA00023136"/>
    </source>
</evidence>
<feature type="transmembrane region" description="Helical" evidence="10">
    <location>
        <begin position="207"/>
        <end position="239"/>
    </location>
</feature>
<proteinExistence type="inferred from homology"/>
<keyword evidence="2 10" id="KW-1003">Cell membrane</keyword>
<comment type="subcellular location">
    <subcellularLocation>
        <location evidence="1">Cell membrane</location>
        <topology evidence="1">Multi-pass membrane protein</topology>
    </subcellularLocation>
</comment>
<protein>
    <recommendedName>
        <fullName evidence="10">Fluoride-specific ion channel</fullName>
    </recommendedName>
</protein>
<evidence type="ECO:0000256" key="8">
    <source>
        <dbReference type="ARBA" id="ARBA00035585"/>
    </source>
</evidence>
<gene>
    <name evidence="11" type="ORF">F8377_09485</name>
</gene>
<evidence type="ECO:0000256" key="6">
    <source>
        <dbReference type="ARBA" id="ARBA00023303"/>
    </source>
</evidence>
<accession>A0ABQ6VBY9</accession>
<evidence type="ECO:0000256" key="1">
    <source>
        <dbReference type="ARBA" id="ARBA00004651"/>
    </source>
</evidence>
<comment type="function">
    <text evidence="9">Fluoride-specific ion channel. Important for reducing fluoride concentration in the cell, thus reducing its toxicity.</text>
</comment>
<comment type="caution">
    <text evidence="11">The sequence shown here is derived from an EMBL/GenBank/DDBJ whole genome shotgun (WGS) entry which is preliminary data.</text>
</comment>
<keyword evidence="6" id="KW-0407">Ion channel</keyword>
<evidence type="ECO:0000256" key="9">
    <source>
        <dbReference type="ARBA" id="ARBA00049940"/>
    </source>
</evidence>
<evidence type="ECO:0000256" key="10">
    <source>
        <dbReference type="RuleBase" id="RU004340"/>
    </source>
</evidence>
<comment type="similarity">
    <text evidence="7 10">Belongs to the fluoride channel Fluc/FEX (TC 1.A.43) family.</text>
</comment>
<evidence type="ECO:0000256" key="4">
    <source>
        <dbReference type="ARBA" id="ARBA00022989"/>
    </source>
</evidence>
<keyword evidence="12" id="KW-1185">Reference proteome</keyword>
<feature type="transmembrane region" description="Helical" evidence="10">
    <location>
        <begin position="122"/>
        <end position="144"/>
    </location>
</feature>
<evidence type="ECO:0000256" key="3">
    <source>
        <dbReference type="ARBA" id="ARBA00022692"/>
    </source>
</evidence>
<keyword evidence="6" id="KW-0813">Transport</keyword>
<keyword evidence="5 10" id="KW-0472">Membrane</keyword>
<feature type="transmembrane region" description="Helical" evidence="10">
    <location>
        <begin position="90"/>
        <end position="110"/>
    </location>
</feature>
<dbReference type="EMBL" id="WBZJ01000004">
    <property type="protein sequence ID" value="KAB3519213.1"/>
    <property type="molecule type" value="Genomic_DNA"/>
</dbReference>
<evidence type="ECO:0000256" key="7">
    <source>
        <dbReference type="ARBA" id="ARBA00035120"/>
    </source>
</evidence>
<organism evidence="11 12">
    <name type="scientific">Corynebacterium zhongnanshanii</name>
    <dbReference type="NCBI Taxonomy" id="2768834"/>
    <lineage>
        <taxon>Bacteria</taxon>
        <taxon>Bacillati</taxon>
        <taxon>Actinomycetota</taxon>
        <taxon>Actinomycetes</taxon>
        <taxon>Mycobacteriales</taxon>
        <taxon>Corynebacteriaceae</taxon>
        <taxon>Corynebacterium</taxon>
    </lineage>
</organism>
<keyword evidence="6" id="KW-0406">Ion transport</keyword>
<evidence type="ECO:0000313" key="11">
    <source>
        <dbReference type="EMBL" id="KAB3519213.1"/>
    </source>
</evidence>
<comment type="catalytic activity">
    <reaction evidence="8">
        <text>fluoride(in) = fluoride(out)</text>
        <dbReference type="Rhea" id="RHEA:76159"/>
        <dbReference type="ChEBI" id="CHEBI:17051"/>
    </reaction>
    <physiologicalReaction direction="left-to-right" evidence="8">
        <dbReference type="Rhea" id="RHEA:76160"/>
    </physiologicalReaction>
</comment>
<keyword evidence="4 10" id="KW-1133">Transmembrane helix</keyword>